<feature type="domain" description="Membrane insertase YidC N-terminal" evidence="16">
    <location>
        <begin position="78"/>
        <end position="350"/>
    </location>
</feature>
<dbReference type="Pfam" id="PF02096">
    <property type="entry name" value="60KD_IMP"/>
    <property type="match status" value="1"/>
</dbReference>
<dbReference type="PANTHER" id="PTHR12428:SF65">
    <property type="entry name" value="CYTOCHROME C OXIDASE ASSEMBLY PROTEIN COX18, MITOCHONDRIAL"/>
    <property type="match status" value="1"/>
</dbReference>
<evidence type="ECO:0000256" key="2">
    <source>
        <dbReference type="ARBA" id="ARBA00010527"/>
    </source>
</evidence>
<dbReference type="RefSeq" id="WP_264943109.1">
    <property type="nucleotide sequence ID" value="NZ_JAPDRA010000002.1"/>
</dbReference>
<dbReference type="PRINTS" id="PR00701">
    <property type="entry name" value="60KDINNERMP"/>
</dbReference>
<evidence type="ECO:0000256" key="1">
    <source>
        <dbReference type="ARBA" id="ARBA00004429"/>
    </source>
</evidence>
<name>A0ABW3H3Z7_9SPHN</name>
<sequence>MKEDQKNLVIFAVLAALILFAWGPLTHWLAPQPAKPPVTASATPKPGTAATPGSAPSAADTTPLRDRTEVLAASAGERVVIDTPKLKGSINLKGLRFDDLELARYDETVKKNSPPIRLLSPSGAETAYFAEFGWLGPNVQLPGRDTLWQASAKRLAPGSPVTLTATNASGQRFRTEIAVDADYMFTIRQTVENPTGSAISLTPYARLNRAERSRDIDQWAAHVGPMAVANGAANYIDYNEVDKGEKSFDTQGGWAGFTDHYWLTALIPAQGAQVTLKQLATADKRYQAEYAVKEAFDVAPGKAITYTSRFFAGAKEVKLLDAYQEQLGISHLNRAIDWGWFEIIEIPIFYYLDWLFRLVGNFGVAIVLLTITIRALLFPVAHKQFQSMANMRAIQPKMKALQERYKDDKPKQQQEIMKLYKEEKVNPLAGCLPILLQIPIMFALYKVLLITIEMRHQPFVLWIRDLSAPDPATILNLFGMLPFTPPSFLAIGVVPVLLGVSMYVQIKLNPAPMDEMQKQIFAFMPWMLMFMMAPFAVGLQVYWITSNVITIAQQWWLYKQHPVLSQKPAK</sequence>
<dbReference type="NCBIfam" id="TIGR03592">
    <property type="entry name" value="yidC_oxa1_cterm"/>
    <property type="match status" value="1"/>
</dbReference>
<evidence type="ECO:0000256" key="7">
    <source>
        <dbReference type="ARBA" id="ARBA00022927"/>
    </source>
</evidence>
<protein>
    <recommendedName>
        <fullName evidence="3 13">Membrane protein insertase YidC</fullName>
    </recommendedName>
    <alternativeName>
        <fullName evidence="12 13">Foldase YidC</fullName>
    </alternativeName>
    <alternativeName>
        <fullName evidence="11 13">Membrane integrase YidC</fullName>
    </alternativeName>
    <alternativeName>
        <fullName evidence="13">Membrane protein YidC</fullName>
    </alternativeName>
</protein>
<feature type="transmembrane region" description="Helical" evidence="13">
    <location>
        <begin position="354"/>
        <end position="377"/>
    </location>
</feature>
<evidence type="ECO:0000256" key="3">
    <source>
        <dbReference type="ARBA" id="ARBA00015325"/>
    </source>
</evidence>
<feature type="region of interest" description="Disordered" evidence="14">
    <location>
        <begin position="34"/>
        <end position="64"/>
    </location>
</feature>
<keyword evidence="10 13" id="KW-0143">Chaperone</keyword>
<keyword evidence="6 13" id="KW-0812">Transmembrane</keyword>
<comment type="subunit">
    <text evidence="13">Interacts with the Sec translocase complex via SecD. Specifically interacts with transmembrane segments of nascent integral membrane proteins during membrane integration.</text>
</comment>
<evidence type="ECO:0000259" key="16">
    <source>
        <dbReference type="Pfam" id="PF14849"/>
    </source>
</evidence>
<proteinExistence type="inferred from homology"/>
<reference evidence="18" key="1">
    <citation type="journal article" date="2019" name="Int. J. Syst. Evol. Microbiol.">
        <title>The Global Catalogue of Microorganisms (GCM) 10K type strain sequencing project: providing services to taxonomists for standard genome sequencing and annotation.</title>
        <authorList>
            <consortium name="The Broad Institute Genomics Platform"/>
            <consortium name="The Broad Institute Genome Sequencing Center for Infectious Disease"/>
            <person name="Wu L."/>
            <person name="Ma J."/>
        </authorList>
    </citation>
    <scope>NUCLEOTIDE SEQUENCE [LARGE SCALE GENOMIC DNA]</scope>
    <source>
        <strain evidence="18">CCUG 62982</strain>
    </source>
</reference>
<feature type="transmembrane region" description="Helical" evidence="13">
    <location>
        <begin position="488"/>
        <end position="508"/>
    </location>
</feature>
<evidence type="ECO:0000256" key="11">
    <source>
        <dbReference type="ARBA" id="ARBA00033245"/>
    </source>
</evidence>
<evidence type="ECO:0000256" key="12">
    <source>
        <dbReference type="ARBA" id="ARBA00033342"/>
    </source>
</evidence>
<dbReference type="Pfam" id="PF14849">
    <property type="entry name" value="YidC_periplas"/>
    <property type="match status" value="1"/>
</dbReference>
<dbReference type="NCBIfam" id="TIGR03593">
    <property type="entry name" value="yidC_nterm"/>
    <property type="match status" value="1"/>
</dbReference>
<gene>
    <name evidence="13 17" type="primary">yidC</name>
    <name evidence="17" type="ORF">ACFQ1E_07135</name>
</gene>
<keyword evidence="8 13" id="KW-1133">Transmembrane helix</keyword>
<dbReference type="HAMAP" id="MF_01810">
    <property type="entry name" value="YidC_type1"/>
    <property type="match status" value="1"/>
</dbReference>
<dbReference type="Proteomes" id="UP001596977">
    <property type="component" value="Unassembled WGS sequence"/>
</dbReference>
<feature type="domain" description="Membrane insertase YidC/Oxa/ALB C-terminal" evidence="15">
    <location>
        <begin position="362"/>
        <end position="559"/>
    </location>
</feature>
<comment type="similarity">
    <text evidence="2 13">Belongs to the OXA1/ALB3/YidC family. Type 1 subfamily.</text>
</comment>
<keyword evidence="9 13" id="KW-0472">Membrane</keyword>
<dbReference type="InterPro" id="IPR028053">
    <property type="entry name" value="Membr_insert_YidC_N"/>
</dbReference>
<dbReference type="Gene3D" id="2.70.98.90">
    <property type="match status" value="1"/>
</dbReference>
<evidence type="ECO:0000256" key="14">
    <source>
        <dbReference type="SAM" id="MobiDB-lite"/>
    </source>
</evidence>
<evidence type="ECO:0000256" key="9">
    <source>
        <dbReference type="ARBA" id="ARBA00023136"/>
    </source>
</evidence>
<dbReference type="InterPro" id="IPR019998">
    <property type="entry name" value="Membr_insert_YidC"/>
</dbReference>
<comment type="subcellular location">
    <subcellularLocation>
        <location evidence="1">Cell inner membrane</location>
        <topology evidence="1">Multi-pass membrane protein</topology>
    </subcellularLocation>
    <subcellularLocation>
        <location evidence="13">Cell membrane</location>
        <topology evidence="13">Multi-pass membrane protein</topology>
    </subcellularLocation>
</comment>
<dbReference type="InterPro" id="IPR038221">
    <property type="entry name" value="YidC_periplasmic_sf"/>
</dbReference>
<dbReference type="CDD" id="cd19961">
    <property type="entry name" value="EcYidC-like_peri"/>
    <property type="match status" value="1"/>
</dbReference>
<feature type="transmembrane region" description="Helical" evidence="13">
    <location>
        <begin position="520"/>
        <end position="543"/>
    </location>
</feature>
<evidence type="ECO:0000313" key="18">
    <source>
        <dbReference type="Proteomes" id="UP001596977"/>
    </source>
</evidence>
<evidence type="ECO:0000259" key="15">
    <source>
        <dbReference type="Pfam" id="PF02096"/>
    </source>
</evidence>
<comment type="function">
    <text evidence="13">Required for the insertion and/or proper folding and/or complex formation of integral membrane proteins into the membrane. Involved in integration of membrane proteins that insert both dependently and independently of the Sec translocase complex, as well as at least some lipoproteins. Aids folding of multispanning membrane proteins.</text>
</comment>
<keyword evidence="18" id="KW-1185">Reference proteome</keyword>
<dbReference type="InterPro" id="IPR001708">
    <property type="entry name" value="YidC/ALB3/OXA1/COX18"/>
</dbReference>
<keyword evidence="4 13" id="KW-0813">Transport</keyword>
<evidence type="ECO:0000256" key="5">
    <source>
        <dbReference type="ARBA" id="ARBA00022475"/>
    </source>
</evidence>
<keyword evidence="7 13" id="KW-0653">Protein transport</keyword>
<dbReference type="PRINTS" id="PR01900">
    <property type="entry name" value="YIDCPROTEIN"/>
</dbReference>
<feature type="transmembrane region" description="Helical" evidence="13">
    <location>
        <begin position="7"/>
        <end position="30"/>
    </location>
</feature>
<dbReference type="EMBL" id="JBHTJG010000002">
    <property type="protein sequence ID" value="MFD0946103.1"/>
    <property type="molecule type" value="Genomic_DNA"/>
</dbReference>
<dbReference type="InterPro" id="IPR028055">
    <property type="entry name" value="YidC/Oxa/ALB_C"/>
</dbReference>
<evidence type="ECO:0000256" key="13">
    <source>
        <dbReference type="HAMAP-Rule" id="MF_01810"/>
    </source>
</evidence>
<feature type="transmembrane region" description="Helical" evidence="13">
    <location>
        <begin position="427"/>
        <end position="452"/>
    </location>
</feature>
<dbReference type="InterPro" id="IPR047196">
    <property type="entry name" value="YidC_ALB_C"/>
</dbReference>
<evidence type="ECO:0000256" key="8">
    <source>
        <dbReference type="ARBA" id="ARBA00022989"/>
    </source>
</evidence>
<dbReference type="NCBIfam" id="NF002353">
    <property type="entry name" value="PRK01318.1-4"/>
    <property type="match status" value="1"/>
</dbReference>
<organism evidence="17 18">
    <name type="scientific">Sphingomonas canadensis</name>
    <dbReference type="NCBI Taxonomy" id="1219257"/>
    <lineage>
        <taxon>Bacteria</taxon>
        <taxon>Pseudomonadati</taxon>
        <taxon>Pseudomonadota</taxon>
        <taxon>Alphaproteobacteria</taxon>
        <taxon>Sphingomonadales</taxon>
        <taxon>Sphingomonadaceae</taxon>
        <taxon>Sphingomonas</taxon>
    </lineage>
</organism>
<keyword evidence="5 13" id="KW-1003">Cell membrane</keyword>
<accession>A0ABW3H3Z7</accession>
<evidence type="ECO:0000256" key="10">
    <source>
        <dbReference type="ARBA" id="ARBA00023186"/>
    </source>
</evidence>
<comment type="caution">
    <text evidence="17">The sequence shown here is derived from an EMBL/GenBank/DDBJ whole genome shotgun (WGS) entry which is preliminary data.</text>
</comment>
<evidence type="ECO:0000256" key="4">
    <source>
        <dbReference type="ARBA" id="ARBA00022448"/>
    </source>
</evidence>
<dbReference type="PANTHER" id="PTHR12428">
    <property type="entry name" value="OXA1"/>
    <property type="match status" value="1"/>
</dbReference>
<evidence type="ECO:0000256" key="6">
    <source>
        <dbReference type="ARBA" id="ARBA00022692"/>
    </source>
</evidence>
<feature type="compositionally biased region" description="Low complexity" evidence="14">
    <location>
        <begin position="39"/>
        <end position="62"/>
    </location>
</feature>
<dbReference type="CDD" id="cd20070">
    <property type="entry name" value="5TM_YidC_Alb3"/>
    <property type="match status" value="1"/>
</dbReference>
<evidence type="ECO:0000313" key="17">
    <source>
        <dbReference type="EMBL" id="MFD0946103.1"/>
    </source>
</evidence>